<dbReference type="Proteomes" id="UP000194435">
    <property type="component" value="Unassembled WGS sequence"/>
</dbReference>
<feature type="transmembrane region" description="Helical" evidence="1">
    <location>
        <begin position="21"/>
        <end position="42"/>
    </location>
</feature>
<sequence length="46" mass="5054">MGEFVKARVRLLKLMGQTIGIVGGHIIWELVVNAMIINPLLYSATS</sequence>
<keyword evidence="1" id="KW-0812">Transmembrane</keyword>
<keyword evidence="1" id="KW-1133">Transmembrane helix</keyword>
<evidence type="ECO:0000313" key="2">
    <source>
        <dbReference type="EMBL" id="SME50471.1"/>
    </source>
</evidence>
<accession>A0A9X8SQ28</accession>
<dbReference type="AlphaFoldDB" id="A0A9X8SQ28"/>
<reference evidence="2 3" key="1">
    <citation type="submission" date="2017-04" db="EMBL/GenBank/DDBJ databases">
        <authorList>
            <person name="Criscuolo A."/>
        </authorList>
    </citation>
    <scope>NUCLEOTIDE SEQUENCE [LARGE SCALE GENOMIC DNA]</scope>
    <source>
        <strain evidence="2">16-00221</strain>
    </source>
</reference>
<organism evidence="2 3">
    <name type="scientific">Bacillus paranthracis</name>
    <dbReference type="NCBI Taxonomy" id="2026186"/>
    <lineage>
        <taxon>Bacteria</taxon>
        <taxon>Bacillati</taxon>
        <taxon>Bacillota</taxon>
        <taxon>Bacilli</taxon>
        <taxon>Bacillales</taxon>
        <taxon>Bacillaceae</taxon>
        <taxon>Bacillus</taxon>
        <taxon>Bacillus cereus group</taxon>
    </lineage>
</organism>
<evidence type="ECO:0000256" key="1">
    <source>
        <dbReference type="SAM" id="Phobius"/>
    </source>
</evidence>
<evidence type="ECO:0008006" key="4">
    <source>
        <dbReference type="Google" id="ProtNLM"/>
    </source>
</evidence>
<proteinExistence type="predicted"/>
<evidence type="ECO:0000313" key="3">
    <source>
        <dbReference type="Proteomes" id="UP000194435"/>
    </source>
</evidence>
<comment type="caution">
    <text evidence="2">The sequence shown here is derived from an EMBL/GenBank/DDBJ whole genome shotgun (WGS) entry which is preliminary data.</text>
</comment>
<gene>
    <name evidence="2" type="ORF">BACERE00221_05103</name>
</gene>
<protein>
    <recommendedName>
        <fullName evidence="4">Spore germination protein</fullName>
    </recommendedName>
</protein>
<keyword evidence="1" id="KW-0472">Membrane</keyword>
<dbReference type="EMBL" id="FWZC01000106">
    <property type="protein sequence ID" value="SME50471.1"/>
    <property type="molecule type" value="Genomic_DNA"/>
</dbReference>
<name>A0A9X8SQ28_9BACI</name>